<feature type="non-terminal residue" evidence="3">
    <location>
        <position position="248"/>
    </location>
</feature>
<dbReference type="AlphaFoldDB" id="X1NJF9"/>
<dbReference type="InterPro" id="IPR032675">
    <property type="entry name" value="LRR_dom_sf"/>
</dbReference>
<evidence type="ECO:0008006" key="4">
    <source>
        <dbReference type="Google" id="ProtNLM"/>
    </source>
</evidence>
<proteinExistence type="predicted"/>
<protein>
    <recommendedName>
        <fullName evidence="4">Leucine-rich repeat domain-containing protein</fullName>
    </recommendedName>
</protein>
<dbReference type="EMBL" id="BARV01033296">
    <property type="protein sequence ID" value="GAI43718.1"/>
    <property type="molecule type" value="Genomic_DNA"/>
</dbReference>
<name>X1NJF9_9ZZZZ</name>
<accession>X1NJF9</accession>
<keyword evidence="1" id="KW-0433">Leucine-rich repeat</keyword>
<feature type="non-terminal residue" evidence="3">
    <location>
        <position position="1"/>
    </location>
</feature>
<dbReference type="InterPro" id="IPR025875">
    <property type="entry name" value="Leu-rich_rpt_4"/>
</dbReference>
<gene>
    <name evidence="3" type="ORF">S06H3_52357</name>
</gene>
<dbReference type="SUPFAM" id="SSF52058">
    <property type="entry name" value="L domain-like"/>
    <property type="match status" value="1"/>
</dbReference>
<comment type="caution">
    <text evidence="3">The sequence shown here is derived from an EMBL/GenBank/DDBJ whole genome shotgun (WGS) entry which is preliminary data.</text>
</comment>
<dbReference type="PROSITE" id="PS51450">
    <property type="entry name" value="LRR"/>
    <property type="match status" value="2"/>
</dbReference>
<keyword evidence="2" id="KW-0677">Repeat</keyword>
<dbReference type="PANTHER" id="PTHR46652:SF3">
    <property type="entry name" value="LEUCINE-RICH REPEAT-CONTAINING PROTEIN 9"/>
    <property type="match status" value="1"/>
</dbReference>
<dbReference type="InterPro" id="IPR050836">
    <property type="entry name" value="SDS22/Internalin_LRR"/>
</dbReference>
<evidence type="ECO:0000313" key="3">
    <source>
        <dbReference type="EMBL" id="GAI43718.1"/>
    </source>
</evidence>
<sequence>PRDLTEIRLLPSEGAELGPNSPIKIHHIAWWDKALRKIWDDEWKDYQSLKEVCRLIIIHSSPIIQSYWLSIDTSCNILEGAQIKILDLSNQHISDIQPLASLNDLEELYISGTSISNLGPLKRLKKLKVLTFSNTKVKDISSLGSLTSLEELDFSRTDISDIKSLALLKNLKILNFSNSKVFDISVISSLTELQELSLGGKGSISDISVLASLSKLKKLYFANTTLSDISPIASLPQLEILNLSDTHV</sequence>
<dbReference type="PANTHER" id="PTHR46652">
    <property type="entry name" value="LEUCINE-RICH REPEAT AND IQ DOMAIN-CONTAINING PROTEIN 1-RELATED"/>
    <property type="match status" value="1"/>
</dbReference>
<dbReference type="InterPro" id="IPR001611">
    <property type="entry name" value="Leu-rich_rpt"/>
</dbReference>
<reference evidence="3" key="1">
    <citation type="journal article" date="2014" name="Front. Microbiol.">
        <title>High frequency of phylogenetically diverse reductive dehalogenase-homologous genes in deep subseafloor sedimentary metagenomes.</title>
        <authorList>
            <person name="Kawai M."/>
            <person name="Futagami T."/>
            <person name="Toyoda A."/>
            <person name="Takaki Y."/>
            <person name="Nishi S."/>
            <person name="Hori S."/>
            <person name="Arai W."/>
            <person name="Tsubouchi T."/>
            <person name="Morono Y."/>
            <person name="Uchiyama I."/>
            <person name="Ito T."/>
            <person name="Fujiyama A."/>
            <person name="Inagaki F."/>
            <person name="Takami H."/>
        </authorList>
    </citation>
    <scope>NUCLEOTIDE SEQUENCE</scope>
    <source>
        <strain evidence="3">Expedition CK06-06</strain>
    </source>
</reference>
<dbReference type="Pfam" id="PF12799">
    <property type="entry name" value="LRR_4"/>
    <property type="match status" value="3"/>
</dbReference>
<evidence type="ECO:0000256" key="2">
    <source>
        <dbReference type="ARBA" id="ARBA00022737"/>
    </source>
</evidence>
<dbReference type="Gene3D" id="3.80.10.10">
    <property type="entry name" value="Ribonuclease Inhibitor"/>
    <property type="match status" value="1"/>
</dbReference>
<organism evidence="3">
    <name type="scientific">marine sediment metagenome</name>
    <dbReference type="NCBI Taxonomy" id="412755"/>
    <lineage>
        <taxon>unclassified sequences</taxon>
        <taxon>metagenomes</taxon>
        <taxon>ecological metagenomes</taxon>
    </lineage>
</organism>
<evidence type="ECO:0000256" key="1">
    <source>
        <dbReference type="ARBA" id="ARBA00022614"/>
    </source>
</evidence>